<accession>A0A7V4WVP6</accession>
<feature type="domain" description="Peptidase M48" evidence="7">
    <location>
        <begin position="64"/>
        <end position="237"/>
    </location>
</feature>
<organism evidence="8">
    <name type="scientific">Caldithrix abyssi</name>
    <dbReference type="NCBI Taxonomy" id="187145"/>
    <lineage>
        <taxon>Bacteria</taxon>
        <taxon>Pseudomonadati</taxon>
        <taxon>Calditrichota</taxon>
        <taxon>Calditrichia</taxon>
        <taxon>Calditrichales</taxon>
        <taxon>Calditrichaceae</taxon>
        <taxon>Caldithrix</taxon>
    </lineage>
</organism>
<dbReference type="PANTHER" id="PTHR22726:SF1">
    <property type="entry name" value="METALLOENDOPEPTIDASE OMA1, MITOCHONDRIAL"/>
    <property type="match status" value="1"/>
</dbReference>
<dbReference type="Pfam" id="PF01435">
    <property type="entry name" value="Peptidase_M48"/>
    <property type="match status" value="1"/>
</dbReference>
<gene>
    <name evidence="8" type="ORF">ENK44_12820</name>
</gene>
<dbReference type="AlphaFoldDB" id="A0A7V4WVP6"/>
<dbReference type="EMBL" id="DRQG01000117">
    <property type="protein sequence ID" value="HGY56584.1"/>
    <property type="molecule type" value="Genomic_DNA"/>
</dbReference>
<comment type="caution">
    <text evidence="8">The sequence shown here is derived from an EMBL/GenBank/DDBJ whole genome shotgun (WGS) entry which is preliminary data.</text>
</comment>
<evidence type="ECO:0000313" key="8">
    <source>
        <dbReference type="EMBL" id="HGY56584.1"/>
    </source>
</evidence>
<dbReference type="PANTHER" id="PTHR22726">
    <property type="entry name" value="METALLOENDOPEPTIDASE OMA1"/>
    <property type="match status" value="1"/>
</dbReference>
<keyword evidence="4 6" id="KW-0862">Zinc</keyword>
<comment type="similarity">
    <text evidence="6">Belongs to the peptidase M48 family.</text>
</comment>
<evidence type="ECO:0000256" key="3">
    <source>
        <dbReference type="ARBA" id="ARBA00022801"/>
    </source>
</evidence>
<keyword evidence="1 6" id="KW-0645">Protease</keyword>
<dbReference type="InterPro" id="IPR001915">
    <property type="entry name" value="Peptidase_M48"/>
</dbReference>
<proteinExistence type="inferred from homology"/>
<reference evidence="8" key="1">
    <citation type="journal article" date="2020" name="mSystems">
        <title>Genome- and Community-Level Interaction Insights into Carbon Utilization and Element Cycling Functions of Hydrothermarchaeota in Hydrothermal Sediment.</title>
        <authorList>
            <person name="Zhou Z."/>
            <person name="Liu Y."/>
            <person name="Xu W."/>
            <person name="Pan J."/>
            <person name="Luo Z.H."/>
            <person name="Li M."/>
        </authorList>
    </citation>
    <scope>NUCLEOTIDE SEQUENCE [LARGE SCALE GENOMIC DNA]</scope>
    <source>
        <strain evidence="8">HyVt-577</strain>
    </source>
</reference>
<comment type="cofactor">
    <cofactor evidence="6">
        <name>Zn(2+)</name>
        <dbReference type="ChEBI" id="CHEBI:29105"/>
    </cofactor>
    <text evidence="6">Binds 1 zinc ion per subunit.</text>
</comment>
<keyword evidence="5 6" id="KW-0482">Metalloprotease</keyword>
<evidence type="ECO:0000256" key="2">
    <source>
        <dbReference type="ARBA" id="ARBA00022723"/>
    </source>
</evidence>
<evidence type="ECO:0000256" key="1">
    <source>
        <dbReference type="ARBA" id="ARBA00022670"/>
    </source>
</evidence>
<sequence length="239" mass="26939">MSDFFYNLGRAAGRKLRKPKWILKSYFGSEEEALRSERAVGREMADQMLSELRVSENAAYTSLISDVGNRLVQRVKNPLRRFDFYVFESSDVNAFALPGGFVFISNGLIDLCRQNADEIAAVLGHEIVHIVSGHPLKRIMTSHSLNMIAAALQKGGALGQLAKQTITQLIQSSYSQENEFHADHYGTLLMGSAGFEREAAINMLRRMHDKQRGNPAGFNFFSTHPPLPERIRRLQKLIR</sequence>
<protein>
    <recommendedName>
        <fullName evidence="7">Peptidase M48 domain-containing protein</fullName>
    </recommendedName>
</protein>
<name>A0A7V4WVP6_CALAY</name>
<keyword evidence="2" id="KW-0479">Metal-binding</keyword>
<evidence type="ECO:0000259" key="7">
    <source>
        <dbReference type="Pfam" id="PF01435"/>
    </source>
</evidence>
<evidence type="ECO:0000256" key="4">
    <source>
        <dbReference type="ARBA" id="ARBA00022833"/>
    </source>
</evidence>
<dbReference type="GO" id="GO:0051603">
    <property type="term" value="P:proteolysis involved in protein catabolic process"/>
    <property type="evidence" value="ECO:0007669"/>
    <property type="project" value="TreeGrafter"/>
</dbReference>
<dbReference type="GO" id="GO:0016020">
    <property type="term" value="C:membrane"/>
    <property type="evidence" value="ECO:0007669"/>
    <property type="project" value="TreeGrafter"/>
</dbReference>
<dbReference type="GO" id="GO:0046872">
    <property type="term" value="F:metal ion binding"/>
    <property type="evidence" value="ECO:0007669"/>
    <property type="project" value="UniProtKB-KW"/>
</dbReference>
<dbReference type="Proteomes" id="UP000885779">
    <property type="component" value="Unassembled WGS sequence"/>
</dbReference>
<keyword evidence="3 6" id="KW-0378">Hydrolase</keyword>
<evidence type="ECO:0000256" key="5">
    <source>
        <dbReference type="ARBA" id="ARBA00023049"/>
    </source>
</evidence>
<evidence type="ECO:0000256" key="6">
    <source>
        <dbReference type="RuleBase" id="RU003983"/>
    </source>
</evidence>
<dbReference type="Gene3D" id="3.30.2010.10">
    <property type="entry name" value="Metalloproteases ('zincins'), catalytic domain"/>
    <property type="match status" value="1"/>
</dbReference>
<dbReference type="InterPro" id="IPR051156">
    <property type="entry name" value="Mito/Outer_Membr_Metalloprot"/>
</dbReference>
<dbReference type="GO" id="GO:0004222">
    <property type="term" value="F:metalloendopeptidase activity"/>
    <property type="evidence" value="ECO:0007669"/>
    <property type="project" value="InterPro"/>
</dbReference>